<evidence type="ECO:0000313" key="2">
    <source>
        <dbReference type="EMBL" id="CAA9545311.1"/>
    </source>
</evidence>
<feature type="compositionally biased region" description="Basic residues" evidence="1">
    <location>
        <begin position="31"/>
        <end position="46"/>
    </location>
</feature>
<gene>
    <name evidence="2" type="ORF">AVDCRST_MAG79-2235</name>
</gene>
<feature type="compositionally biased region" description="Basic residues" evidence="1">
    <location>
        <begin position="108"/>
        <end position="122"/>
    </location>
</feature>
<dbReference type="AlphaFoldDB" id="A0A6J4UBZ5"/>
<feature type="compositionally biased region" description="Low complexity" evidence="1">
    <location>
        <begin position="68"/>
        <end position="84"/>
    </location>
</feature>
<feature type="compositionally biased region" description="Basic residues" evidence="1">
    <location>
        <begin position="149"/>
        <end position="176"/>
    </location>
</feature>
<feature type="region of interest" description="Disordered" evidence="1">
    <location>
        <begin position="1"/>
        <end position="191"/>
    </location>
</feature>
<dbReference type="EMBL" id="CADCWC010000336">
    <property type="protein sequence ID" value="CAA9545311.1"/>
    <property type="molecule type" value="Genomic_DNA"/>
</dbReference>
<feature type="non-terminal residue" evidence="2">
    <location>
        <position position="191"/>
    </location>
</feature>
<feature type="compositionally biased region" description="Basic and acidic residues" evidence="1">
    <location>
        <begin position="14"/>
        <end position="23"/>
    </location>
</feature>
<evidence type="ECO:0000256" key="1">
    <source>
        <dbReference type="SAM" id="MobiDB-lite"/>
    </source>
</evidence>
<name>A0A6J4UBZ5_9ACTN</name>
<organism evidence="2">
    <name type="scientific">uncultured Thermoleophilia bacterium</name>
    <dbReference type="NCBI Taxonomy" id="1497501"/>
    <lineage>
        <taxon>Bacteria</taxon>
        <taxon>Bacillati</taxon>
        <taxon>Actinomycetota</taxon>
        <taxon>Thermoleophilia</taxon>
        <taxon>environmental samples</taxon>
    </lineage>
</organism>
<sequence>DGGDHARPGGRLEPPVRVHDERGPATSRARGGGRRAGLRAAGRRGRGGVGLRRAPPRLRLRDPPGPRPASAGRSAAPAGAGLPRVVRPGGALPREPPRRAAGDAARAHPLRVRRARRVRPRLWPRPPRGARGTRAGVGPQEAEAEVVRRGRQPRRRARGRRAARRRPRRPHHRRDRRAPAPCGSPWPAAGV</sequence>
<reference evidence="2" key="1">
    <citation type="submission" date="2020-02" db="EMBL/GenBank/DDBJ databases">
        <authorList>
            <person name="Meier V. D."/>
        </authorList>
    </citation>
    <scope>NUCLEOTIDE SEQUENCE</scope>
    <source>
        <strain evidence="2">AVDCRST_MAG79</strain>
    </source>
</reference>
<feature type="compositionally biased region" description="Low complexity" evidence="1">
    <location>
        <begin position="129"/>
        <end position="139"/>
    </location>
</feature>
<proteinExistence type="predicted"/>
<protein>
    <submittedName>
        <fullName evidence="2">HDIG domain protein</fullName>
    </submittedName>
</protein>
<accession>A0A6J4UBZ5</accession>
<feature type="non-terminal residue" evidence="2">
    <location>
        <position position="1"/>
    </location>
</feature>